<keyword evidence="2" id="KW-1133">Transmembrane helix</keyword>
<evidence type="ECO:0000256" key="1">
    <source>
        <dbReference type="SAM" id="MobiDB-lite"/>
    </source>
</evidence>
<comment type="caution">
    <text evidence="3">The sequence shown here is derived from an EMBL/GenBank/DDBJ whole genome shotgun (WGS) entry which is preliminary data.</text>
</comment>
<name>A0A218ZB57_9HELO</name>
<evidence type="ECO:0000313" key="4">
    <source>
        <dbReference type="Proteomes" id="UP000242519"/>
    </source>
</evidence>
<feature type="transmembrane region" description="Helical" evidence="2">
    <location>
        <begin position="85"/>
        <end position="104"/>
    </location>
</feature>
<keyword evidence="4" id="KW-1185">Reference proteome</keyword>
<reference evidence="3 4" key="1">
    <citation type="submission" date="2017-04" db="EMBL/GenBank/DDBJ databases">
        <title>Draft genome sequence of Marssonina coronaria NL1: causal agent of apple blotch.</title>
        <authorList>
            <person name="Cheng Q."/>
        </authorList>
    </citation>
    <scope>NUCLEOTIDE SEQUENCE [LARGE SCALE GENOMIC DNA]</scope>
    <source>
        <strain evidence="3 4">NL1</strain>
    </source>
</reference>
<feature type="compositionally biased region" description="Polar residues" evidence="1">
    <location>
        <begin position="470"/>
        <end position="489"/>
    </location>
</feature>
<organism evidence="3 4">
    <name type="scientific">Diplocarpon coronariae</name>
    <dbReference type="NCBI Taxonomy" id="2795749"/>
    <lineage>
        <taxon>Eukaryota</taxon>
        <taxon>Fungi</taxon>
        <taxon>Dikarya</taxon>
        <taxon>Ascomycota</taxon>
        <taxon>Pezizomycotina</taxon>
        <taxon>Leotiomycetes</taxon>
        <taxon>Helotiales</taxon>
        <taxon>Drepanopezizaceae</taxon>
        <taxon>Diplocarpon</taxon>
    </lineage>
</organism>
<proteinExistence type="predicted"/>
<keyword evidence="2" id="KW-0472">Membrane</keyword>
<sequence>MAAAGWLGSGETTHMSVAAVSNIFTTLFLVLNFSIAFVGHRLIKRQGHRNILKSKAVPVTHFTPWLSLGSAFTYIWTLRRIPGGYLGLIMIASGLFGTGNRYIINSCIVPDMAQGVCDFTSGLVATQNSFPIQPVSTWSGSYLALQSFEIARINNAEIGIYSKLNNDLTGFYPTINDLVGNWSCEPAADTAIEPEEWAPKLLEDFLGRQEFLRVTRGSYWRGEYTPSNGYFSGFMAWGPSGDPQSNTTNVRAMISNPASTNGRVLETAAVVNIECKQISLSNWIAASWPAGNATGNSTIFDTYAEWAAPMFGFVKDKPRTEYPLQLTKVLNAMSMLSGSGNHDDHVADVAKSYNAGATYGCLLESTRIYNTVYIVTLVLFIILAAMIVVDVYDLVRTKLDKRHKEVERMPFDMLEWQVALVERMTGNSITSERQLAGYEYVWDGSAGRSYCRKIGEQHGSIYEPVGNPGGNDSDQSATKSSVVLTSTKR</sequence>
<dbReference type="EMBL" id="MZNU01000076">
    <property type="protein sequence ID" value="OWP05267.1"/>
    <property type="molecule type" value="Genomic_DNA"/>
</dbReference>
<feature type="transmembrane region" description="Helical" evidence="2">
    <location>
        <begin position="20"/>
        <end position="43"/>
    </location>
</feature>
<protein>
    <submittedName>
        <fullName evidence="3">ATPase, P-type (Transporting), HAD superfamily, subfamily IC</fullName>
    </submittedName>
</protein>
<dbReference type="Proteomes" id="UP000242519">
    <property type="component" value="Unassembled WGS sequence"/>
</dbReference>
<dbReference type="OrthoDB" id="5399485at2759"/>
<dbReference type="AlphaFoldDB" id="A0A218ZB57"/>
<accession>A0A218ZB57</accession>
<feature type="transmembrane region" description="Helical" evidence="2">
    <location>
        <begin position="372"/>
        <end position="395"/>
    </location>
</feature>
<keyword evidence="2" id="KW-0812">Transmembrane</keyword>
<dbReference type="InParanoid" id="A0A218ZB57"/>
<feature type="region of interest" description="Disordered" evidence="1">
    <location>
        <begin position="462"/>
        <end position="489"/>
    </location>
</feature>
<evidence type="ECO:0000256" key="2">
    <source>
        <dbReference type="SAM" id="Phobius"/>
    </source>
</evidence>
<gene>
    <name evidence="3" type="ORF">B2J93_8009</name>
</gene>
<evidence type="ECO:0000313" key="3">
    <source>
        <dbReference type="EMBL" id="OWP05267.1"/>
    </source>
</evidence>